<comment type="similarity">
    <text evidence="4">Belongs to the pex2/pex10/pex12 family.</text>
</comment>
<evidence type="ECO:0000256" key="15">
    <source>
        <dbReference type="ARBA" id="ARBA00022989"/>
    </source>
</evidence>
<dbReference type="InterPro" id="IPR025654">
    <property type="entry name" value="PEX2/10"/>
</dbReference>
<keyword evidence="17" id="KW-0576">Peroxisome</keyword>
<keyword evidence="11 18" id="KW-0863">Zinc-finger</keyword>
<keyword evidence="13" id="KW-0862">Zinc</keyword>
<evidence type="ECO:0000256" key="19">
    <source>
        <dbReference type="SAM" id="MobiDB-lite"/>
    </source>
</evidence>
<evidence type="ECO:0000256" key="6">
    <source>
        <dbReference type="ARBA" id="ARBA00022448"/>
    </source>
</evidence>
<evidence type="ECO:0000256" key="9">
    <source>
        <dbReference type="ARBA" id="ARBA00022692"/>
    </source>
</evidence>
<keyword evidence="22" id="KW-1185">Reference proteome</keyword>
<evidence type="ECO:0000256" key="1">
    <source>
        <dbReference type="ARBA" id="ARBA00000900"/>
    </source>
</evidence>
<evidence type="ECO:0000256" key="11">
    <source>
        <dbReference type="ARBA" id="ARBA00022771"/>
    </source>
</evidence>
<organism evidence="21 22">
    <name type="scientific">Cyanidium caldarium</name>
    <name type="common">Red alga</name>
    <dbReference type="NCBI Taxonomy" id="2771"/>
    <lineage>
        <taxon>Eukaryota</taxon>
        <taxon>Rhodophyta</taxon>
        <taxon>Bangiophyceae</taxon>
        <taxon>Cyanidiales</taxon>
        <taxon>Cyanidiaceae</taxon>
        <taxon>Cyanidium</taxon>
    </lineage>
</organism>
<dbReference type="PROSITE" id="PS50089">
    <property type="entry name" value="ZF_RING_2"/>
    <property type="match status" value="1"/>
</dbReference>
<dbReference type="GO" id="GO:0008270">
    <property type="term" value="F:zinc ion binding"/>
    <property type="evidence" value="ECO:0007669"/>
    <property type="project" value="UniProtKB-KW"/>
</dbReference>
<dbReference type="Gene3D" id="3.30.40.10">
    <property type="entry name" value="Zinc/RING finger domain, C3HC4 (zinc finger)"/>
    <property type="match status" value="1"/>
</dbReference>
<dbReference type="SUPFAM" id="SSF57850">
    <property type="entry name" value="RING/U-box"/>
    <property type="match status" value="1"/>
</dbReference>
<evidence type="ECO:0000256" key="4">
    <source>
        <dbReference type="ARBA" id="ARBA00008704"/>
    </source>
</evidence>
<keyword evidence="14" id="KW-0653">Protein transport</keyword>
<dbReference type="Pfam" id="PF04757">
    <property type="entry name" value="Pex2_Pex12"/>
    <property type="match status" value="1"/>
</dbReference>
<evidence type="ECO:0000256" key="8">
    <source>
        <dbReference type="ARBA" id="ARBA00022679"/>
    </source>
</evidence>
<dbReference type="GO" id="GO:0005778">
    <property type="term" value="C:peroxisomal membrane"/>
    <property type="evidence" value="ECO:0007669"/>
    <property type="project" value="UniProtKB-SubCell"/>
</dbReference>
<comment type="catalytic activity">
    <reaction evidence="1">
        <text>S-ubiquitinyl-[E2 ubiquitin-conjugating enzyme]-L-cysteine + [acceptor protein]-L-lysine = [E2 ubiquitin-conjugating enzyme]-L-cysteine + N(6)-ubiquitinyl-[acceptor protein]-L-lysine.</text>
        <dbReference type="EC" id="2.3.2.27"/>
    </reaction>
</comment>
<dbReference type="InterPro" id="IPR001841">
    <property type="entry name" value="Znf_RING"/>
</dbReference>
<dbReference type="InterPro" id="IPR013083">
    <property type="entry name" value="Znf_RING/FYVE/PHD"/>
</dbReference>
<accession>A0AAV9IZH8</accession>
<keyword evidence="6" id="KW-0813">Transport</keyword>
<evidence type="ECO:0000256" key="5">
    <source>
        <dbReference type="ARBA" id="ARBA00012483"/>
    </source>
</evidence>
<evidence type="ECO:0000256" key="14">
    <source>
        <dbReference type="ARBA" id="ARBA00022927"/>
    </source>
</evidence>
<reference evidence="21 22" key="1">
    <citation type="submission" date="2022-07" db="EMBL/GenBank/DDBJ databases">
        <title>Genome-wide signatures of adaptation to extreme environments.</title>
        <authorList>
            <person name="Cho C.H."/>
            <person name="Yoon H.S."/>
        </authorList>
    </citation>
    <scope>NUCLEOTIDE SEQUENCE [LARGE SCALE GENOMIC DNA]</scope>
    <source>
        <strain evidence="21 22">DBV 063 E5</strain>
    </source>
</reference>
<evidence type="ECO:0000313" key="21">
    <source>
        <dbReference type="EMBL" id="KAK4537465.1"/>
    </source>
</evidence>
<evidence type="ECO:0000256" key="16">
    <source>
        <dbReference type="ARBA" id="ARBA00023136"/>
    </source>
</evidence>
<keyword evidence="10" id="KW-0479">Metal-binding</keyword>
<dbReference type="PANTHER" id="PTHR23350:SF0">
    <property type="entry name" value="PEROXISOME BIOGENESIS FACTOR 10"/>
    <property type="match status" value="1"/>
</dbReference>
<evidence type="ECO:0000256" key="18">
    <source>
        <dbReference type="PROSITE-ProRule" id="PRU00175"/>
    </source>
</evidence>
<dbReference type="PROSITE" id="PS00518">
    <property type="entry name" value="ZF_RING_1"/>
    <property type="match status" value="1"/>
</dbReference>
<comment type="pathway">
    <text evidence="3">Protein modification; protein ubiquitination.</text>
</comment>
<dbReference type="SMART" id="SM00184">
    <property type="entry name" value="RING"/>
    <property type="match status" value="1"/>
</dbReference>
<dbReference type="Proteomes" id="UP001301350">
    <property type="component" value="Unassembled WGS sequence"/>
</dbReference>
<dbReference type="AlphaFoldDB" id="A0AAV9IZH8"/>
<comment type="subcellular location">
    <subcellularLocation>
        <location evidence="2">Peroxisome membrane</location>
        <topology evidence="2">Multi-pass membrane protein</topology>
    </subcellularLocation>
</comment>
<feature type="region of interest" description="Disordered" evidence="19">
    <location>
        <begin position="321"/>
        <end position="343"/>
    </location>
</feature>
<keyword evidence="16" id="KW-0472">Membrane</keyword>
<gene>
    <name evidence="21" type="ORF">CDCA_CDCA12G3490</name>
</gene>
<evidence type="ECO:0000256" key="7">
    <source>
        <dbReference type="ARBA" id="ARBA00022593"/>
    </source>
</evidence>
<dbReference type="InterPro" id="IPR006845">
    <property type="entry name" value="Pex_N"/>
</dbReference>
<evidence type="ECO:0000256" key="3">
    <source>
        <dbReference type="ARBA" id="ARBA00004906"/>
    </source>
</evidence>
<keyword evidence="8" id="KW-0808">Transferase</keyword>
<dbReference type="Pfam" id="PF13639">
    <property type="entry name" value="zf-RING_2"/>
    <property type="match status" value="1"/>
</dbReference>
<evidence type="ECO:0000256" key="17">
    <source>
        <dbReference type="ARBA" id="ARBA00023140"/>
    </source>
</evidence>
<name>A0AAV9IZH8_CYACA</name>
<dbReference type="GO" id="GO:0061630">
    <property type="term" value="F:ubiquitin protein ligase activity"/>
    <property type="evidence" value="ECO:0007669"/>
    <property type="project" value="UniProtKB-EC"/>
</dbReference>
<evidence type="ECO:0000256" key="12">
    <source>
        <dbReference type="ARBA" id="ARBA00022786"/>
    </source>
</evidence>
<keyword evidence="9" id="KW-0812">Transmembrane</keyword>
<dbReference type="EC" id="2.3.2.27" evidence="5"/>
<evidence type="ECO:0000259" key="20">
    <source>
        <dbReference type="PROSITE" id="PS50089"/>
    </source>
</evidence>
<comment type="caution">
    <text evidence="21">The sequence shown here is derived from an EMBL/GenBank/DDBJ whole genome shotgun (WGS) entry which is preliminary data.</text>
</comment>
<evidence type="ECO:0000313" key="22">
    <source>
        <dbReference type="Proteomes" id="UP001301350"/>
    </source>
</evidence>
<evidence type="ECO:0000256" key="10">
    <source>
        <dbReference type="ARBA" id="ARBA00022723"/>
    </source>
</evidence>
<feature type="domain" description="RING-type" evidence="20">
    <location>
        <begin position="368"/>
        <end position="406"/>
    </location>
</feature>
<keyword evidence="15" id="KW-1133">Transmembrane helix</keyword>
<dbReference type="PANTHER" id="PTHR23350">
    <property type="entry name" value="PEROXISOME ASSEMBLY PROTEIN 10"/>
    <property type="match status" value="1"/>
</dbReference>
<keyword evidence="12" id="KW-0833">Ubl conjugation pathway</keyword>
<dbReference type="GO" id="GO:0016558">
    <property type="term" value="P:protein import into peroxisome matrix"/>
    <property type="evidence" value="ECO:0007669"/>
    <property type="project" value="InterPro"/>
</dbReference>
<sequence length="421" mass="48250">MATTLRLPVAQPSELIRCAEKDAYYRERMLQALRDVREHGGLLWDAVYRAVWQRWRRRRRRRPPADGSADEAHRQQTLHSAMRAVLSRQVRREHETRWLPLGPAPSWTRVLADGLFYALTVGRRVQTPGEEFANLYEYSYTSGASRLIVPTTFRRRLLQILVYSLGQRDGAWVYAVRRALRALDQWLWVLAARYRQRAPALQRCRPVLCFVDRWLVRLLGTDADAASPSLVSFLARLHLVLFYFRGAFYDVAKRVAGVRLVHIGRARQYAPRYEALGALLSLQLAGDVGLYVRRHAGSWARQCRKAWQWAQHRLVPAPADKSVAGTRPVAPRESSPTSRIPCRNVNRHDEHATARTASVTPSRSPLRCVLCLEAVQAPAATACGHVFCWHCVADWVWKQRECPLCRAPAQLRELLCLYHVG</sequence>
<protein>
    <recommendedName>
        <fullName evidence="5">RING-type E3 ubiquitin transferase</fullName>
        <ecNumber evidence="5">2.3.2.27</ecNumber>
    </recommendedName>
</protein>
<dbReference type="InterPro" id="IPR017907">
    <property type="entry name" value="Znf_RING_CS"/>
</dbReference>
<keyword evidence="7" id="KW-0962">Peroxisome biogenesis</keyword>
<evidence type="ECO:0000256" key="13">
    <source>
        <dbReference type="ARBA" id="ARBA00022833"/>
    </source>
</evidence>
<dbReference type="CDD" id="cd16527">
    <property type="entry name" value="RING-HC_PEX10"/>
    <property type="match status" value="1"/>
</dbReference>
<dbReference type="EMBL" id="JANCYW010000012">
    <property type="protein sequence ID" value="KAK4537465.1"/>
    <property type="molecule type" value="Genomic_DNA"/>
</dbReference>
<proteinExistence type="inferred from homology"/>
<evidence type="ECO:0000256" key="2">
    <source>
        <dbReference type="ARBA" id="ARBA00004585"/>
    </source>
</evidence>